<keyword evidence="2" id="KW-1185">Reference proteome</keyword>
<sequence length="524" mass="57611">MVGWDVVFFDSHFEEEVSASEVCMIFVVGIEMARREKSLDVVVGSAQYGRCEWLWDHWVIFHFGCVWAGMEILGGLKRTSLSSSTPIWQPRQCSEVKVTVLAVDLHSASSKWAVQQHGYQKLQFLDPFLLAQRESPHRGSICRGTMQRRHIFDNQGPALPPAVARTRSSDVVVGFDMPTLSNSHQAPTLLWRDGLTNVCSCRCSTPSVTRFHWLGPGPLCCSEASRKELSVLAFAVPSILDLTMPFKELTKYRIPGSPHNPDPNFDVTHLSTPDYCRDASLPRPFTWWGSKQIVDGKHDESSQQTWTRLHWSMLCLRDWIAPDLSQHTSFSNALPHIGHQPFSLHHCSCMNATKNPLLADCFWGDTKSIYFRMSTTSGACDSNGGDNVDQDNGKSPLPECGYDSSCPTLGTNSQGAKTSCLSPPLRKQIIFERFETPHRLASMTAGSYGAEGVSGPCGLCFFGLVVGNGARSSAGCSPAAAGKMIDLQIDYTADVLIPDSAGAHATLFLTVWSLAGHTVSSMCK</sequence>
<protein>
    <submittedName>
        <fullName evidence="1">Uncharacterized protein</fullName>
    </submittedName>
</protein>
<dbReference type="AlphaFoldDB" id="A0AA40EYP4"/>
<reference evidence="1" key="1">
    <citation type="submission" date="2023-06" db="EMBL/GenBank/DDBJ databases">
        <title>Genome-scale phylogeny and comparative genomics of the fungal order Sordariales.</title>
        <authorList>
            <consortium name="Lawrence Berkeley National Laboratory"/>
            <person name="Hensen N."/>
            <person name="Bonometti L."/>
            <person name="Westerberg I."/>
            <person name="Brannstrom I.O."/>
            <person name="Guillou S."/>
            <person name="Cros-Aarteil S."/>
            <person name="Calhoun S."/>
            <person name="Haridas S."/>
            <person name="Kuo A."/>
            <person name="Mondo S."/>
            <person name="Pangilinan J."/>
            <person name="Riley R."/>
            <person name="Labutti K."/>
            <person name="Andreopoulos B."/>
            <person name="Lipzen A."/>
            <person name="Chen C."/>
            <person name="Yanf M."/>
            <person name="Daum C."/>
            <person name="Ng V."/>
            <person name="Clum A."/>
            <person name="Steindorff A."/>
            <person name="Ohm R."/>
            <person name="Martin F."/>
            <person name="Silar P."/>
            <person name="Natvig D."/>
            <person name="Lalanne C."/>
            <person name="Gautier V."/>
            <person name="Ament-Velasquez S.L."/>
            <person name="Kruys A."/>
            <person name="Hutchinson M.I."/>
            <person name="Powell A.J."/>
            <person name="Barry K."/>
            <person name="Miller A.N."/>
            <person name="Grigoriev I.V."/>
            <person name="Debuchy R."/>
            <person name="Gladieux P."/>
            <person name="Thoren M.H."/>
            <person name="Johannesson H."/>
        </authorList>
    </citation>
    <scope>NUCLEOTIDE SEQUENCE</scope>
    <source>
        <strain evidence="1">CBS 540.89</strain>
    </source>
</reference>
<evidence type="ECO:0000313" key="2">
    <source>
        <dbReference type="Proteomes" id="UP001172159"/>
    </source>
</evidence>
<dbReference type="Proteomes" id="UP001172159">
    <property type="component" value="Unassembled WGS sequence"/>
</dbReference>
<proteinExistence type="predicted"/>
<name>A0AA40EYP4_9PEZI</name>
<dbReference type="EMBL" id="JAUKTV010000001">
    <property type="protein sequence ID" value="KAK0747789.1"/>
    <property type="molecule type" value="Genomic_DNA"/>
</dbReference>
<gene>
    <name evidence="1" type="ORF">B0T21DRAFT_343527</name>
</gene>
<evidence type="ECO:0000313" key="1">
    <source>
        <dbReference type="EMBL" id="KAK0747789.1"/>
    </source>
</evidence>
<comment type="caution">
    <text evidence="1">The sequence shown here is derived from an EMBL/GenBank/DDBJ whole genome shotgun (WGS) entry which is preliminary data.</text>
</comment>
<accession>A0AA40EYP4</accession>
<organism evidence="1 2">
    <name type="scientific">Apiosordaria backusii</name>
    <dbReference type="NCBI Taxonomy" id="314023"/>
    <lineage>
        <taxon>Eukaryota</taxon>
        <taxon>Fungi</taxon>
        <taxon>Dikarya</taxon>
        <taxon>Ascomycota</taxon>
        <taxon>Pezizomycotina</taxon>
        <taxon>Sordariomycetes</taxon>
        <taxon>Sordariomycetidae</taxon>
        <taxon>Sordariales</taxon>
        <taxon>Lasiosphaeriaceae</taxon>
        <taxon>Apiosordaria</taxon>
    </lineage>
</organism>